<dbReference type="InterPro" id="IPR036322">
    <property type="entry name" value="WD40_repeat_dom_sf"/>
</dbReference>
<keyword evidence="7" id="KW-0597">Phosphoprotein</keyword>
<keyword evidence="11" id="KW-0677">Repeat</keyword>
<organism evidence="25 26">
    <name type="scientific">Channa striata</name>
    <name type="common">Snakehead murrel</name>
    <name type="synonym">Ophicephalus striatus</name>
    <dbReference type="NCBI Taxonomy" id="64152"/>
    <lineage>
        <taxon>Eukaryota</taxon>
        <taxon>Metazoa</taxon>
        <taxon>Chordata</taxon>
        <taxon>Craniata</taxon>
        <taxon>Vertebrata</taxon>
        <taxon>Euteleostomi</taxon>
        <taxon>Actinopterygii</taxon>
        <taxon>Neopterygii</taxon>
        <taxon>Teleostei</taxon>
        <taxon>Neoteleostei</taxon>
        <taxon>Acanthomorphata</taxon>
        <taxon>Anabantaria</taxon>
        <taxon>Anabantiformes</taxon>
        <taxon>Channoidei</taxon>
        <taxon>Channidae</taxon>
        <taxon>Channa</taxon>
    </lineage>
</organism>
<dbReference type="CDD" id="cd00200">
    <property type="entry name" value="WD40"/>
    <property type="match status" value="1"/>
</dbReference>
<evidence type="ECO:0000256" key="3">
    <source>
        <dbReference type="ARBA" id="ARBA00004286"/>
    </source>
</evidence>
<evidence type="ECO:0000256" key="17">
    <source>
        <dbReference type="ARBA" id="ARBA00023136"/>
    </source>
</evidence>
<evidence type="ECO:0000313" key="25">
    <source>
        <dbReference type="EMBL" id="KAK2837145.1"/>
    </source>
</evidence>
<dbReference type="FunFam" id="2.130.10.10:FF:000130">
    <property type="entry name" value="DNA excision repair protein ERCC-8"/>
    <property type="match status" value="1"/>
</dbReference>
<feature type="transmembrane region" description="Helical" evidence="23">
    <location>
        <begin position="444"/>
        <end position="463"/>
    </location>
</feature>
<evidence type="ECO:0000313" key="26">
    <source>
        <dbReference type="Proteomes" id="UP001187415"/>
    </source>
</evidence>
<dbReference type="InterPro" id="IPR015943">
    <property type="entry name" value="WD40/YVTN_repeat-like_dom_sf"/>
</dbReference>
<keyword evidence="23" id="KW-0256">Endoplasmic reticulum</keyword>
<keyword evidence="8 24" id="KW-0853">WD repeat</keyword>
<keyword evidence="5" id="KW-0158">Chromosome</keyword>
<keyword evidence="20" id="KW-0539">Nucleus</keyword>
<dbReference type="GO" id="GO:0035338">
    <property type="term" value="P:long-chain fatty-acyl-CoA biosynthetic process"/>
    <property type="evidence" value="ECO:0007669"/>
    <property type="project" value="UniProtKB-UniRule"/>
</dbReference>
<evidence type="ECO:0000256" key="1">
    <source>
        <dbReference type="ARBA" id="ARBA00004109"/>
    </source>
</evidence>
<comment type="pathway">
    <text evidence="23">Lipid metabolism; fatty acid biosynthesis.</text>
</comment>
<dbReference type="GO" id="GO:0031464">
    <property type="term" value="C:Cul4A-RING E3 ubiquitin ligase complex"/>
    <property type="evidence" value="ECO:0007669"/>
    <property type="project" value="TreeGrafter"/>
</dbReference>
<evidence type="ECO:0000256" key="2">
    <source>
        <dbReference type="ARBA" id="ARBA00004141"/>
    </source>
</evidence>
<comment type="pathway">
    <text evidence="4">Protein modification; protein ubiquitination.</text>
</comment>
<feature type="transmembrane region" description="Helical" evidence="23">
    <location>
        <begin position="590"/>
        <end position="610"/>
    </location>
</feature>
<comment type="subcellular location">
    <subcellularLocation>
        <location evidence="3">Chromosome</location>
    </subcellularLocation>
    <subcellularLocation>
        <location evidence="23">Endoplasmic reticulum membrane</location>
        <topology evidence="23">Multi-pass membrane protein</topology>
    </subcellularLocation>
    <subcellularLocation>
        <location evidence="2">Membrane</location>
        <topology evidence="2">Multi-pass membrane protein</topology>
    </subcellularLocation>
    <subcellularLocation>
        <location evidence="1">Nucleus matrix</location>
    </subcellularLocation>
</comment>
<comment type="caution">
    <text evidence="25">The sequence shown here is derived from an EMBL/GenBank/DDBJ whole genome shotgun (WGS) entry which is preliminary data.</text>
</comment>
<dbReference type="GO" id="GO:0000109">
    <property type="term" value="C:nucleotide-excision repair complex"/>
    <property type="evidence" value="ECO:0007669"/>
    <property type="project" value="TreeGrafter"/>
</dbReference>
<keyword evidence="10 23" id="KW-0812">Transmembrane</keyword>
<gene>
    <name evidence="23" type="primary">ELOVL7</name>
    <name evidence="25" type="ORF">Q5P01_014357</name>
</gene>
<dbReference type="InterPro" id="IPR002076">
    <property type="entry name" value="ELO_fam"/>
</dbReference>
<dbReference type="PROSITE" id="PS50294">
    <property type="entry name" value="WD_REPEATS_REGION"/>
    <property type="match status" value="2"/>
</dbReference>
<dbReference type="GO" id="GO:0009416">
    <property type="term" value="P:response to light stimulus"/>
    <property type="evidence" value="ECO:0007669"/>
    <property type="project" value="UniProtKB-ARBA"/>
</dbReference>
<dbReference type="PANTHER" id="PTHR46202:SF1">
    <property type="entry name" value="DNA EXCISION REPAIR PROTEIN ERCC-8"/>
    <property type="match status" value="1"/>
</dbReference>
<evidence type="ECO:0000256" key="8">
    <source>
        <dbReference type="ARBA" id="ARBA00022574"/>
    </source>
</evidence>
<dbReference type="GO" id="GO:0005694">
    <property type="term" value="C:chromosome"/>
    <property type="evidence" value="ECO:0007669"/>
    <property type="project" value="UniProtKB-SubCell"/>
</dbReference>
<name>A0AA88MF94_CHASR</name>
<evidence type="ECO:0000256" key="13">
    <source>
        <dbReference type="ARBA" id="ARBA00022786"/>
    </source>
</evidence>
<comment type="subunit">
    <text evidence="22">Part of the CSA complex (also named DCX(ERCC8) complex), a DCX E3 ubiquitin-protein ligase complex containing ERCC8, RBX1, DDB1 and CUL4A; the CSA complex interacts with RNA polymerase II; upon UV irradiation it interacts with the COP9 signalosome and preferentially with the hyperphosphorylated form of RNA polymerase II. Interacts with ERCC6/CSB (via CIM motif); promoting recruitment to lesion-stalled RNA polymerase II (Pol II). Interacts with KIAA1530/UVSSA. Interacts with a subunit of RNA polymerase II TFIIH.</text>
</comment>
<dbReference type="HAMAP" id="MF_03207">
    <property type="entry name" value="VLCF_elongase_7"/>
    <property type="match status" value="1"/>
</dbReference>
<feature type="transmembrane region" description="Helical" evidence="23">
    <location>
        <begin position="559"/>
        <end position="578"/>
    </location>
</feature>
<evidence type="ECO:0000256" key="10">
    <source>
        <dbReference type="ARBA" id="ARBA00022692"/>
    </source>
</evidence>
<dbReference type="SMART" id="SM00320">
    <property type="entry name" value="WD40"/>
    <property type="match status" value="5"/>
</dbReference>
<feature type="transmembrane region" description="Helical" evidence="23">
    <location>
        <begin position="649"/>
        <end position="674"/>
    </location>
</feature>
<evidence type="ECO:0000256" key="15">
    <source>
        <dbReference type="ARBA" id="ARBA00022989"/>
    </source>
</evidence>
<dbReference type="EMBL" id="JAUPFM010000011">
    <property type="protein sequence ID" value="KAK2837145.1"/>
    <property type="molecule type" value="Genomic_DNA"/>
</dbReference>
<protein>
    <recommendedName>
        <fullName evidence="23">Elongation of very long chain fatty acids protein 7</fullName>
        <ecNumber evidence="23">2.3.1.199</ecNumber>
    </recommendedName>
    <alternativeName>
        <fullName evidence="23">3-keto acyl-CoA synthase ELOVL7</fullName>
    </alternativeName>
    <alternativeName>
        <fullName evidence="23">ELOVL fatty acid elongase 7</fullName>
        <shortName evidence="23">ELOVL FA elongase 7</shortName>
    </alternativeName>
    <alternativeName>
        <fullName evidence="23">Very long chain 3-ketoacyl-CoA synthase 7</fullName>
    </alternativeName>
    <alternativeName>
        <fullName evidence="23">Very long chain 3-oxoacyl-CoA synthase 7</fullName>
    </alternativeName>
</protein>
<evidence type="ECO:0000256" key="14">
    <source>
        <dbReference type="ARBA" id="ARBA00022832"/>
    </source>
</evidence>
<dbReference type="PROSITE" id="PS01188">
    <property type="entry name" value="ELO"/>
    <property type="match status" value="1"/>
</dbReference>
<feature type="transmembrane region" description="Helical" evidence="23">
    <location>
        <begin position="622"/>
        <end position="643"/>
    </location>
</feature>
<evidence type="ECO:0000256" key="19">
    <source>
        <dbReference type="ARBA" id="ARBA00023204"/>
    </source>
</evidence>
<feature type="transmembrane region" description="Helical" evidence="23">
    <location>
        <begin position="484"/>
        <end position="503"/>
    </location>
</feature>
<evidence type="ECO:0000256" key="12">
    <source>
        <dbReference type="ARBA" id="ARBA00022763"/>
    </source>
</evidence>
<dbReference type="GO" id="GO:0034626">
    <property type="term" value="P:fatty acid elongation, polyunsaturated fatty acid"/>
    <property type="evidence" value="ECO:0007669"/>
    <property type="project" value="UniProtKB-UniRule"/>
</dbReference>
<dbReference type="SUPFAM" id="SSF50978">
    <property type="entry name" value="WD40 repeat-like"/>
    <property type="match status" value="1"/>
</dbReference>
<dbReference type="EC" id="2.3.1.199" evidence="23"/>
<evidence type="ECO:0000256" key="21">
    <source>
        <dbReference type="ARBA" id="ARBA00054544"/>
    </source>
</evidence>
<dbReference type="PROSITE" id="PS50082">
    <property type="entry name" value="WD_REPEATS_2"/>
    <property type="match status" value="4"/>
</dbReference>
<accession>A0AA88MF94</accession>
<keyword evidence="15 23" id="KW-1133">Transmembrane helix</keyword>
<dbReference type="Gene3D" id="2.130.10.10">
    <property type="entry name" value="YVTN repeat-like/Quinoprotein amine dehydrogenase"/>
    <property type="match status" value="1"/>
</dbReference>
<comment type="catalytic activity">
    <reaction evidence="23">
        <text>a very-long-chain acyl-CoA + malonyl-CoA + H(+) = a very-long-chain 3-oxoacyl-CoA + CO2 + CoA</text>
        <dbReference type="Rhea" id="RHEA:32727"/>
        <dbReference type="ChEBI" id="CHEBI:15378"/>
        <dbReference type="ChEBI" id="CHEBI:16526"/>
        <dbReference type="ChEBI" id="CHEBI:57287"/>
        <dbReference type="ChEBI" id="CHEBI:57384"/>
        <dbReference type="ChEBI" id="CHEBI:90725"/>
        <dbReference type="ChEBI" id="CHEBI:90736"/>
        <dbReference type="EC" id="2.3.1.199"/>
    </reaction>
</comment>
<dbReference type="Pfam" id="PF01151">
    <property type="entry name" value="ELO"/>
    <property type="match status" value="1"/>
</dbReference>
<dbReference type="GO" id="GO:0005789">
    <property type="term" value="C:endoplasmic reticulum membrane"/>
    <property type="evidence" value="ECO:0007669"/>
    <property type="project" value="UniProtKB-SubCell"/>
</dbReference>
<evidence type="ECO:0000256" key="24">
    <source>
        <dbReference type="PROSITE-ProRule" id="PRU00221"/>
    </source>
</evidence>
<comment type="function">
    <text evidence="23">Catalyzes the first and rate-limiting reaction of the four reactions that constitute the long-chain fatty acids elongation cycle. This endoplasmic reticulum-bound enzymatic process allows the addition of 2 carbons to the chain of long- and very long-chain fatty acids (VLCFAs) per cycle. Condensing enzyme with higher activity toward C18 acyl-CoAs, especially C18:3(n-3) acyl-CoAs and C18:3(n-6)-CoAs. Also active toward C20:4-, C18:0-, C18:1-, C18:2- and C16:0-CoAs, and weakly toward C20:0-CoA. Little or no activity toward C22:0-, C24:0-, or C26:0-CoAs. May participate to the production of saturated and polyunsaturated VLCFAs of different chain lengths that are involved in multiple biological processes as precursors of membrane lipids and lipid mediators.</text>
</comment>
<keyword evidence="26" id="KW-1185">Reference proteome</keyword>
<comment type="function">
    <text evidence="21">Substrate-recognition component of the CSA complex, a DCX (DDB1-CUL4-X-box) E3 ubiquitin-protein ligase complex, involved in transcription-coupled nucleotide excision repair (TC-NER), a process during which RNA polymerase II-blocking lesions are rapidly removed from the transcribed strand of active genes. Following recruitment to lesion-stalled RNA polymerase II (Pol II), the CSA complex mediates ubiquitination of Pol II subunit POLR2A/RPB1 at 'Lys-1268', a critical TC-NER checkpoint, governing RNA Pol II stability and initiating DNA damage excision by TFIIH recruitment. The CSA complex also promotes the ubiquitination and subsequent proteasomal degradation of ERCC6/CSB in a UV-dependent manner; ERCC6 degradation is essential for the recovery of RNA synthesis after transcription-coupled repair. Also plays a role in DNA double-strand breaks (DSSBs) repair by non-homologous end joining (NHEJ).</text>
</comment>
<keyword evidence="12" id="KW-0227">DNA damage</keyword>
<dbReference type="InterPro" id="IPR030457">
    <property type="entry name" value="ELO_CS"/>
</dbReference>
<dbReference type="InterPro" id="IPR033670">
    <property type="entry name" value="ELOVL7"/>
</dbReference>
<dbReference type="GO" id="GO:0043161">
    <property type="term" value="P:proteasome-mediated ubiquitin-dependent protein catabolic process"/>
    <property type="evidence" value="ECO:0007669"/>
    <property type="project" value="TreeGrafter"/>
</dbReference>
<comment type="similarity">
    <text evidence="23">Belongs to the ELO family. ELOVL7 subfamily.</text>
</comment>
<dbReference type="InterPro" id="IPR020472">
    <property type="entry name" value="WD40_PAC1"/>
</dbReference>
<dbReference type="PROSITE" id="PS00678">
    <property type="entry name" value="WD_REPEATS_1"/>
    <property type="match status" value="1"/>
</dbReference>
<dbReference type="GO" id="GO:0042761">
    <property type="term" value="P:very long-chain fatty acid biosynthetic process"/>
    <property type="evidence" value="ECO:0007669"/>
    <property type="project" value="UniProtKB-UniRule"/>
</dbReference>
<evidence type="ECO:0000256" key="11">
    <source>
        <dbReference type="ARBA" id="ARBA00022737"/>
    </source>
</evidence>
<feature type="repeat" description="WD" evidence="24">
    <location>
        <begin position="242"/>
        <end position="283"/>
    </location>
</feature>
<evidence type="ECO:0000256" key="16">
    <source>
        <dbReference type="ARBA" id="ARBA00023098"/>
    </source>
</evidence>
<dbReference type="AlphaFoldDB" id="A0AA88MF94"/>
<dbReference type="InterPro" id="IPR001680">
    <property type="entry name" value="WD40_rpt"/>
</dbReference>
<feature type="repeat" description="WD" evidence="24">
    <location>
        <begin position="182"/>
        <end position="217"/>
    </location>
</feature>
<dbReference type="InterPro" id="IPR019775">
    <property type="entry name" value="WD40_repeat_CS"/>
</dbReference>
<dbReference type="GO" id="GO:0016363">
    <property type="term" value="C:nuclear matrix"/>
    <property type="evidence" value="ECO:0007669"/>
    <property type="project" value="UniProtKB-SubCell"/>
</dbReference>
<feature type="repeat" description="WD" evidence="24">
    <location>
        <begin position="95"/>
        <end position="137"/>
    </location>
</feature>
<feature type="repeat" description="WD" evidence="24">
    <location>
        <begin position="331"/>
        <end position="362"/>
    </location>
</feature>
<evidence type="ECO:0000256" key="22">
    <source>
        <dbReference type="ARBA" id="ARBA00062934"/>
    </source>
</evidence>
<dbReference type="GO" id="GO:0009922">
    <property type="term" value="F:fatty acid elongase activity"/>
    <property type="evidence" value="ECO:0007669"/>
    <property type="project" value="UniProtKB-UniRule"/>
</dbReference>
<dbReference type="InterPro" id="IPR042238">
    <property type="entry name" value="Rad28/ERCC8/Ckn1/ATCSA-1"/>
</dbReference>
<reference evidence="25" key="1">
    <citation type="submission" date="2023-07" db="EMBL/GenBank/DDBJ databases">
        <title>Chromosome-level Genome Assembly of Striped Snakehead (Channa striata).</title>
        <authorList>
            <person name="Liu H."/>
        </authorList>
    </citation>
    <scope>NUCLEOTIDE SEQUENCE</scope>
    <source>
        <strain evidence="25">Gz</strain>
        <tissue evidence="25">Muscle</tissue>
    </source>
</reference>
<keyword evidence="17 23" id="KW-0472">Membrane</keyword>
<evidence type="ECO:0000256" key="7">
    <source>
        <dbReference type="ARBA" id="ARBA00022553"/>
    </source>
</evidence>
<dbReference type="GO" id="GO:0000209">
    <property type="term" value="P:protein polyubiquitination"/>
    <property type="evidence" value="ECO:0007669"/>
    <property type="project" value="TreeGrafter"/>
</dbReference>
<keyword evidence="6 23" id="KW-0444">Lipid biosynthesis</keyword>
<proteinExistence type="inferred from homology"/>
<dbReference type="GO" id="GO:0006636">
    <property type="term" value="P:unsaturated fatty acid biosynthetic process"/>
    <property type="evidence" value="ECO:0007669"/>
    <property type="project" value="UniProtKB-UniRule"/>
</dbReference>
<dbReference type="Pfam" id="PF00400">
    <property type="entry name" value="WD40"/>
    <property type="match status" value="4"/>
</dbReference>
<dbReference type="GO" id="GO:0034625">
    <property type="term" value="P:fatty acid elongation, monounsaturated fatty acid"/>
    <property type="evidence" value="ECO:0007669"/>
    <property type="project" value="UniProtKB-UniRule"/>
</dbReference>
<evidence type="ECO:0000256" key="6">
    <source>
        <dbReference type="ARBA" id="ARBA00022516"/>
    </source>
</evidence>
<evidence type="ECO:0000256" key="9">
    <source>
        <dbReference type="ARBA" id="ARBA00022679"/>
    </source>
</evidence>
<keyword evidence="18 23" id="KW-0275">Fatty acid biosynthesis</keyword>
<keyword evidence="19" id="KW-0234">DNA repair</keyword>
<evidence type="ECO:0000256" key="4">
    <source>
        <dbReference type="ARBA" id="ARBA00004906"/>
    </source>
</evidence>
<keyword evidence="14 23" id="KW-0276">Fatty acid metabolism</keyword>
<evidence type="ECO:0000256" key="5">
    <source>
        <dbReference type="ARBA" id="ARBA00022454"/>
    </source>
</evidence>
<evidence type="ECO:0000256" key="18">
    <source>
        <dbReference type="ARBA" id="ARBA00023160"/>
    </source>
</evidence>
<evidence type="ECO:0000256" key="20">
    <source>
        <dbReference type="ARBA" id="ARBA00023242"/>
    </source>
</evidence>
<dbReference type="GO" id="GO:0006283">
    <property type="term" value="P:transcription-coupled nucleotide-excision repair"/>
    <property type="evidence" value="ECO:0007669"/>
    <property type="project" value="InterPro"/>
</dbReference>
<dbReference type="Proteomes" id="UP001187415">
    <property type="component" value="Unassembled WGS sequence"/>
</dbReference>
<keyword evidence="13" id="KW-0833">Ubl conjugation pathway</keyword>
<keyword evidence="9 23" id="KW-0808">Transferase</keyword>
<evidence type="ECO:0000256" key="23">
    <source>
        <dbReference type="HAMAP-Rule" id="MF_03207"/>
    </source>
</evidence>
<sequence length="710" mass="80456">MLGFLAARQTGLDDPLRLRRAESTRRVLGLKLNPDRDVERIHGNGINTIDIEAIEGRYMLSGGADGVVVIYDLENYSGKTQYTCKAVCSIGRSSRYVHKFSVETVQWYPYDTGMFVSSSFDKTMKVWDTETLKPAEVFKFEGNVYSHHLSPIARKHSLIAVGTKNPKIQLCDLKSGSRIHVLQGHKAEVLSVQWSPRYEHILATASADSKVKVWDVRRASGSLFTLDQHNGDKSKASSEAVNTAHNGRANGVCFTGDGLFLLTTGTDDRMRLWNSATGVNTLVNYGKVCNESRKSLQFTVSRGCSPEFVFVPCGSSVAVYALHTGELITMLRGHYNNVDCCVFHPAYQELYSGGKDCNILAWVPVLRAADVEEKSACTNEGAGGHSSVNPAFQDTWSTAAESHRSSGRAALKNFEDMEFFNIKSSAALIYDEFIQNADSRTEKWFLMSSPVPQTIIILAYIYFVTSLGPRIMENRKAFDLKGILIIYNFSVVALSLYMCYEFIMSGWGTGYSFRCDLVDYSDSPQAMRMAATCWLYYFSKFIEMLDTIFFVLRKKNGQVTFLHVYHHSIMPFTWWFGVRFSPGGLGTFHALLNCIVHVVMYTYYGLTAMGPSYQKYLWWKKYLTTIQLIQFVMVTSHISQYFFMKDCPYQFPIFIYIIGLYGLIFLFLFLNFWYHAYTKGKRLPKVLQAQTWAHHTNGVMNGNANHDKDE</sequence>
<keyword evidence="16 23" id="KW-0443">Lipid metabolism</keyword>
<feature type="transmembrane region" description="Helical" evidence="23">
    <location>
        <begin position="534"/>
        <end position="552"/>
    </location>
</feature>
<dbReference type="PRINTS" id="PR00320">
    <property type="entry name" value="GPROTEINBRPT"/>
</dbReference>
<dbReference type="GO" id="GO:0019367">
    <property type="term" value="P:fatty acid elongation, saturated fatty acid"/>
    <property type="evidence" value="ECO:0007669"/>
    <property type="project" value="UniProtKB-UniRule"/>
</dbReference>
<dbReference type="PANTHER" id="PTHR46202">
    <property type="entry name" value="DNA EXCISION REPAIR PROTEIN ERCC-8"/>
    <property type="match status" value="1"/>
</dbReference>
<comment type="caution">
    <text evidence="23">Lacks conserved residue(s) required for the propagation of feature annotation.</text>
</comment>